<protein>
    <submittedName>
        <fullName evidence="2">Uncharacterized protein</fullName>
    </submittedName>
</protein>
<organism evidence="2 3">
    <name type="scientific">Ordospora colligata OC4</name>
    <dbReference type="NCBI Taxonomy" id="1354746"/>
    <lineage>
        <taxon>Eukaryota</taxon>
        <taxon>Fungi</taxon>
        <taxon>Fungi incertae sedis</taxon>
        <taxon>Microsporidia</taxon>
        <taxon>Ordosporidae</taxon>
        <taxon>Ordospora</taxon>
    </lineage>
</organism>
<feature type="region of interest" description="Disordered" evidence="1">
    <location>
        <begin position="30"/>
        <end position="205"/>
    </location>
</feature>
<feature type="compositionally biased region" description="Basic and acidic residues" evidence="1">
    <location>
        <begin position="79"/>
        <end position="109"/>
    </location>
</feature>
<reference evidence="2 3" key="1">
    <citation type="journal article" date="2014" name="MBio">
        <title>The Ordospora colligata genome; evolution of extreme reduction in microsporidia and host-to-parasite horizontal gene transfer.</title>
        <authorList>
            <person name="Pombert J.-F."/>
            <person name="Haag K.L."/>
            <person name="Beidas S."/>
            <person name="Ebert D."/>
            <person name="Keeling P.J."/>
        </authorList>
    </citation>
    <scope>NUCLEOTIDE SEQUENCE [LARGE SCALE GENOMIC DNA]</scope>
    <source>
        <strain evidence="2 3">OC4</strain>
    </source>
</reference>
<feature type="compositionally biased region" description="Basic residues" evidence="1">
    <location>
        <begin position="196"/>
        <end position="205"/>
    </location>
</feature>
<dbReference type="RefSeq" id="XP_014563093.1">
    <property type="nucleotide sequence ID" value="XM_014707607.1"/>
</dbReference>
<name>A0A0B2UDA3_9MICR</name>
<dbReference type="GeneID" id="26262445"/>
<evidence type="ECO:0000256" key="1">
    <source>
        <dbReference type="SAM" id="MobiDB-lite"/>
    </source>
</evidence>
<dbReference type="Proteomes" id="UP000031056">
    <property type="component" value="Unassembled WGS sequence"/>
</dbReference>
<feature type="compositionally biased region" description="Basic and acidic residues" evidence="1">
    <location>
        <begin position="30"/>
        <end position="41"/>
    </location>
</feature>
<accession>A0A0B2UDA3</accession>
<dbReference type="VEuPathDB" id="MicrosporidiaDB:M896_100350"/>
<gene>
    <name evidence="2" type="ORF">M896_100350</name>
</gene>
<proteinExistence type="predicted"/>
<comment type="caution">
    <text evidence="2">The sequence shown here is derived from an EMBL/GenBank/DDBJ whole genome shotgun (WGS) entry which is preliminary data.</text>
</comment>
<evidence type="ECO:0000313" key="3">
    <source>
        <dbReference type="Proteomes" id="UP000031056"/>
    </source>
</evidence>
<keyword evidence="3" id="KW-1185">Reference proteome</keyword>
<dbReference type="EMBL" id="JOKQ01000010">
    <property type="protein sequence ID" value="KHN69051.1"/>
    <property type="molecule type" value="Genomic_DNA"/>
</dbReference>
<dbReference type="InParanoid" id="A0A0B2UDA3"/>
<evidence type="ECO:0000313" key="2">
    <source>
        <dbReference type="EMBL" id="KHN69051.1"/>
    </source>
</evidence>
<dbReference type="AlphaFoldDB" id="A0A0B2UDA3"/>
<feature type="compositionally biased region" description="Basic and acidic residues" evidence="1">
    <location>
        <begin position="161"/>
        <end position="177"/>
    </location>
</feature>
<sequence>MAVNRLSKSKDKLLEKKIYKSALLETVEVLNKKADEKDLSNKKKRKATDEDASGENGVPWIIKKPKTDPYKTTANKQRRNQEAKEMRIQKRKNKQESKNSESVESEEHSRKTRKERKQEKINGRGNGISSKEYYEKFVKKSSGISIQNSHKSNKNQNSDSNNEKFNRDGFASKRKTDFPTNTKGRHGSKSNDKKRSINHKKRREY</sequence>
<feature type="compositionally biased region" description="Low complexity" evidence="1">
    <location>
        <begin position="144"/>
        <end position="160"/>
    </location>
</feature>
<dbReference type="HOGENOM" id="CLU_1337873_0_0_1"/>